<dbReference type="InterPro" id="IPR006480">
    <property type="entry name" value="Phage_holin_4_1"/>
</dbReference>
<keyword evidence="3" id="KW-1133">Transmembrane helix</keyword>
<keyword evidence="7" id="KW-1185">Reference proteome</keyword>
<organism evidence="6 7">
    <name type="scientific">Fontibacillus panacisegetis</name>
    <dbReference type="NCBI Taxonomy" id="670482"/>
    <lineage>
        <taxon>Bacteria</taxon>
        <taxon>Bacillati</taxon>
        <taxon>Bacillota</taxon>
        <taxon>Bacilli</taxon>
        <taxon>Bacillales</taxon>
        <taxon>Paenibacillaceae</taxon>
        <taxon>Fontibacillus</taxon>
    </lineage>
</organism>
<evidence type="ECO:0000256" key="3">
    <source>
        <dbReference type="ARBA" id="ARBA00022989"/>
    </source>
</evidence>
<evidence type="ECO:0000313" key="7">
    <source>
        <dbReference type="Proteomes" id="UP000198972"/>
    </source>
</evidence>
<evidence type="ECO:0000313" key="6">
    <source>
        <dbReference type="EMBL" id="SDE82025.1"/>
    </source>
</evidence>
<protein>
    <submittedName>
        <fullName evidence="6">Toxin secretion/phage lysis holin</fullName>
    </submittedName>
</protein>
<evidence type="ECO:0000256" key="5">
    <source>
        <dbReference type="ARBA" id="ARBA00023600"/>
    </source>
</evidence>
<dbReference type="NCBIfam" id="TIGR01593">
    <property type="entry name" value="holin_tox_secr"/>
    <property type="match status" value="1"/>
</dbReference>
<reference evidence="6 7" key="1">
    <citation type="submission" date="2016-10" db="EMBL/GenBank/DDBJ databases">
        <authorList>
            <person name="de Groot N.N."/>
        </authorList>
    </citation>
    <scope>NUCLEOTIDE SEQUENCE [LARGE SCALE GENOMIC DNA]</scope>
    <source>
        <strain evidence="6 7">DSM 28129</strain>
    </source>
</reference>
<evidence type="ECO:0000256" key="4">
    <source>
        <dbReference type="ARBA" id="ARBA00023136"/>
    </source>
</evidence>
<dbReference type="Pfam" id="PF05105">
    <property type="entry name" value="Phage_holin_4_1"/>
    <property type="match status" value="1"/>
</dbReference>
<evidence type="ECO:0000256" key="1">
    <source>
        <dbReference type="ARBA" id="ARBA00004141"/>
    </source>
</evidence>
<dbReference type="GO" id="GO:0016020">
    <property type="term" value="C:membrane"/>
    <property type="evidence" value="ECO:0007669"/>
    <property type="project" value="UniProtKB-SubCell"/>
</dbReference>
<proteinExistence type="inferred from homology"/>
<dbReference type="AlphaFoldDB" id="A0A1G7G1U1"/>
<name>A0A1G7G1U1_9BACL</name>
<dbReference type="EMBL" id="FNBG01000002">
    <property type="protein sequence ID" value="SDE82025.1"/>
    <property type="molecule type" value="Genomic_DNA"/>
</dbReference>
<evidence type="ECO:0000256" key="2">
    <source>
        <dbReference type="ARBA" id="ARBA00022692"/>
    </source>
</evidence>
<gene>
    <name evidence="6" type="ORF">SAMN04488542_102254</name>
</gene>
<comment type="subcellular location">
    <subcellularLocation>
        <location evidence="1">Membrane</location>
        <topology evidence="1">Multi-pass membrane protein</topology>
    </subcellularLocation>
</comment>
<dbReference type="Proteomes" id="UP000198972">
    <property type="component" value="Unassembled WGS sequence"/>
</dbReference>
<accession>A0A1G7G1U1</accession>
<dbReference type="STRING" id="670482.SAMN04488542_102254"/>
<keyword evidence="2" id="KW-0812">Transmembrane</keyword>
<comment type="similarity">
    <text evidence="5">Belongs to the bacteriophage holin family. Cp-1 holin subfamily.</text>
</comment>
<sequence>MLNILLAFVIIDYVTGVGAAAKEGRLNSTAGVWGIAKKVSIFAIVAVSHMVDSALGNSHLFRDAAIFFFLANELLSFLENAGRMGAPIPPVLRKAVEVLKGKGADQP</sequence>
<keyword evidence="4" id="KW-0472">Membrane</keyword>